<dbReference type="HOGENOM" id="CLU_352599_0_0_7"/>
<dbReference type="InterPro" id="IPR052701">
    <property type="entry name" value="GAG_Ulvan_Degrading_Sulfatases"/>
</dbReference>
<dbReference type="SUPFAM" id="SSF53649">
    <property type="entry name" value="Alkaline phosphatase-like"/>
    <property type="match status" value="1"/>
</dbReference>
<dbReference type="PANTHER" id="PTHR43751">
    <property type="entry name" value="SULFATASE"/>
    <property type="match status" value="1"/>
</dbReference>
<evidence type="ECO:0000256" key="2">
    <source>
        <dbReference type="SAM" id="MobiDB-lite"/>
    </source>
</evidence>
<dbReference type="EMBL" id="CP001804">
    <property type="protein sequence ID" value="ACY18043.1"/>
    <property type="molecule type" value="Genomic_DNA"/>
</dbReference>
<feature type="chain" id="PRO_5003011736" evidence="3">
    <location>
        <begin position="25"/>
        <end position="797"/>
    </location>
</feature>
<keyword evidence="3" id="KW-0732">Signal</keyword>
<dbReference type="InterPro" id="IPR000917">
    <property type="entry name" value="Sulfatase_N"/>
</dbReference>
<dbReference type="eggNOG" id="COG3119">
    <property type="taxonomic scope" value="Bacteria"/>
</dbReference>
<dbReference type="KEGG" id="hoh:Hoch_5561"/>
<dbReference type="Proteomes" id="UP000001880">
    <property type="component" value="Chromosome"/>
</dbReference>
<dbReference type="RefSeq" id="WP_012830635.1">
    <property type="nucleotide sequence ID" value="NC_013440.1"/>
</dbReference>
<dbReference type="PROSITE" id="PS51257">
    <property type="entry name" value="PROKAR_LIPOPROTEIN"/>
    <property type="match status" value="1"/>
</dbReference>
<evidence type="ECO:0000313" key="5">
    <source>
        <dbReference type="EMBL" id="ACY18043.1"/>
    </source>
</evidence>
<dbReference type="Pfam" id="PF00884">
    <property type="entry name" value="Sulfatase"/>
    <property type="match status" value="1"/>
</dbReference>
<feature type="modified residue" description="3-oxoalanine (Ser)" evidence="1">
    <location>
        <position position="427"/>
    </location>
</feature>
<dbReference type="STRING" id="502025.Hoch_5561"/>
<dbReference type="OrthoDB" id="5500422at2"/>
<protein>
    <submittedName>
        <fullName evidence="5">Sulfatase</fullName>
    </submittedName>
</protein>
<feature type="region of interest" description="Disordered" evidence="2">
    <location>
        <begin position="235"/>
        <end position="256"/>
    </location>
</feature>
<proteinExistence type="predicted"/>
<feature type="domain" description="Sulfatase N-terminal" evidence="4">
    <location>
        <begin position="379"/>
        <end position="681"/>
    </location>
</feature>
<dbReference type="CDD" id="cd16148">
    <property type="entry name" value="sulfatase_like"/>
    <property type="match status" value="1"/>
</dbReference>
<organism evidence="5 6">
    <name type="scientific">Haliangium ochraceum (strain DSM 14365 / JCM 11303 / SMP-2)</name>
    <dbReference type="NCBI Taxonomy" id="502025"/>
    <lineage>
        <taxon>Bacteria</taxon>
        <taxon>Pseudomonadati</taxon>
        <taxon>Myxococcota</taxon>
        <taxon>Polyangia</taxon>
        <taxon>Haliangiales</taxon>
        <taxon>Kofleriaceae</taxon>
        <taxon>Haliangium</taxon>
    </lineage>
</organism>
<gene>
    <name evidence="5" type="ordered locus">Hoch_5561</name>
</gene>
<feature type="compositionally biased region" description="Low complexity" evidence="2">
    <location>
        <begin position="29"/>
        <end position="51"/>
    </location>
</feature>
<evidence type="ECO:0000256" key="1">
    <source>
        <dbReference type="PIRSR" id="PIRSR600917-52"/>
    </source>
</evidence>
<comment type="PTM">
    <text evidence="1">The conversion to 3-oxoalanine (also known as C-formylglycine, FGly), of a serine or cysteine residue in prokaryotes and of a cysteine residue in eukaryotes, is critical for catalytic activity.</text>
</comment>
<keyword evidence="6" id="KW-1185">Reference proteome</keyword>
<accession>D0LZR4</accession>
<evidence type="ECO:0000259" key="4">
    <source>
        <dbReference type="Pfam" id="PF00884"/>
    </source>
</evidence>
<name>D0LZR4_HALO1</name>
<feature type="signal peptide" evidence="3">
    <location>
        <begin position="1"/>
        <end position="24"/>
    </location>
</feature>
<evidence type="ECO:0000313" key="6">
    <source>
        <dbReference type="Proteomes" id="UP000001880"/>
    </source>
</evidence>
<evidence type="ECO:0000256" key="3">
    <source>
        <dbReference type="SAM" id="SignalP"/>
    </source>
</evidence>
<dbReference type="PANTHER" id="PTHR43751:SF3">
    <property type="entry name" value="SULFATASE N-TERMINAL DOMAIN-CONTAINING PROTEIN"/>
    <property type="match status" value="1"/>
</dbReference>
<sequence length="797" mass="85690">MCNATRKGALLGSLLVLCSPWWLACSDKAGPTTSSPAPEAAGAASGGANPTQAGGEAEAEVTGHPSEAEPAIALADSPDVDLVDNRFLWHLAPPAQASGLFVPVASEGLRKYTQQYRNPWGDVVTRDGHSGRVLQASSAELRIPWRPAAEARGPVRLRARLHGLSAGQRLSVSINGERVVNASLDDGWQDAAFEIKRGALRAGENQVVLFFGKRGGPERAYALVHSLAFEEAAASDSAGDDSGGGDGGDSASWPPLSPAAQVRVADTARPALTGFTRMSAYLEVPETGWLELHTGAPGAGTRFRVTAQPVEGAVVEILDHTSEDAGWRRHRRDLAELAGKLVILEFALSGEGAEQAAWGEPRLALAEAPTRAAPPPYDNAILLVVDALRSDRLRLYGDTRVKTPHISADGNARGVVFLHNQAASPSSPPSHGSIQTGMIPRVHGVTGDNGKLEPGTPMISTQAEAAGIAAGYYGNNPFGMGRLEAPGEWTAFHQPNKEGKGIDCTVLMDEMLGFAKQQADAGKRFFISSLPYETHTPYRYHEGITDNYHDGDWGPPVGKNVDGVLLSKLSSASVTLNDAQWAQLRALYDGEAEYMDGCYQQLLDGLEARGLRERTLLVLTSDHGEGMYEHGRMGHAFGHYAELANVPLVFLGDGLTPQGAVLDAVSSHLDIAPTILALLGVTPSERIQGRDLRAQMLREGPWTPRVVSLEYGRSYALRARRWKYIVDYQQNESLFDLVEDPSEQRDLLGTQDIPLRYLRDLAGVFLAHRKAWRADSFGELNNHAPGFLRHVAAPVFD</sequence>
<dbReference type="AlphaFoldDB" id="D0LZR4"/>
<feature type="region of interest" description="Disordered" evidence="2">
    <location>
        <begin position="29"/>
        <end position="65"/>
    </location>
</feature>
<dbReference type="Gene3D" id="3.40.720.10">
    <property type="entry name" value="Alkaline Phosphatase, subunit A"/>
    <property type="match status" value="1"/>
</dbReference>
<reference evidence="5 6" key="1">
    <citation type="journal article" date="2010" name="Stand. Genomic Sci.">
        <title>Complete genome sequence of Haliangium ochraceum type strain (SMP-2).</title>
        <authorList>
            <consortium name="US DOE Joint Genome Institute (JGI-PGF)"/>
            <person name="Ivanova N."/>
            <person name="Daum C."/>
            <person name="Lang E."/>
            <person name="Abt B."/>
            <person name="Kopitz M."/>
            <person name="Saunders E."/>
            <person name="Lapidus A."/>
            <person name="Lucas S."/>
            <person name="Glavina Del Rio T."/>
            <person name="Nolan M."/>
            <person name="Tice H."/>
            <person name="Copeland A."/>
            <person name="Cheng J.F."/>
            <person name="Chen F."/>
            <person name="Bruce D."/>
            <person name="Goodwin L."/>
            <person name="Pitluck S."/>
            <person name="Mavromatis K."/>
            <person name="Pati A."/>
            <person name="Mikhailova N."/>
            <person name="Chen A."/>
            <person name="Palaniappan K."/>
            <person name="Land M."/>
            <person name="Hauser L."/>
            <person name="Chang Y.J."/>
            <person name="Jeffries C.D."/>
            <person name="Detter J.C."/>
            <person name="Brettin T."/>
            <person name="Rohde M."/>
            <person name="Goker M."/>
            <person name="Bristow J."/>
            <person name="Markowitz V."/>
            <person name="Eisen J.A."/>
            <person name="Hugenholtz P."/>
            <person name="Kyrpides N.C."/>
            <person name="Klenk H.P."/>
        </authorList>
    </citation>
    <scope>NUCLEOTIDE SEQUENCE [LARGE SCALE GENOMIC DNA]</scope>
    <source>
        <strain evidence="6">DSM 14365 / CIP 107738 / JCM 11303 / AJ 13395 / SMP-2</strain>
    </source>
</reference>
<dbReference type="InterPro" id="IPR017850">
    <property type="entry name" value="Alkaline_phosphatase_core_sf"/>
</dbReference>